<gene>
    <name evidence="1" type="ORF">PITCH_A1690004</name>
</gene>
<dbReference type="EMBL" id="OJIN01000078">
    <property type="protein sequence ID" value="SPD73107.1"/>
    <property type="molecule type" value="Genomic_DNA"/>
</dbReference>
<name>A0A445MUC9_9BACT</name>
<evidence type="ECO:0000313" key="1">
    <source>
        <dbReference type="EMBL" id="SPD73107.1"/>
    </source>
</evidence>
<sequence length="173" mass="19632">MYVCPYHYAAKSDFMGYADMMDSNTKNEMNEKRIDLQTLQGKLCMALYEKAGEAGLAEIRRIYGQYGYEVGLGLKKKWAPKDFLEASKQFEKMTNEANLPSKVEVRGNEAVWTAERCPFDLKNTCKEVCEAVMAMDREIFRALLGLKEGEIEIEIQKTVAAGDDFCVGIVRLL</sequence>
<reference evidence="1" key="1">
    <citation type="submission" date="2018-01" db="EMBL/GenBank/DDBJ databases">
        <authorList>
            <person name="Regsiter A."/>
            <person name="William W."/>
        </authorList>
    </citation>
    <scope>NUCLEOTIDE SEQUENCE</scope>
    <source>
        <strain evidence="1">TRIP AH-1</strain>
    </source>
</reference>
<organism evidence="1">
    <name type="scientific">uncultured Desulfobacterium sp</name>
    <dbReference type="NCBI Taxonomy" id="201089"/>
    <lineage>
        <taxon>Bacteria</taxon>
        <taxon>Pseudomonadati</taxon>
        <taxon>Thermodesulfobacteriota</taxon>
        <taxon>Desulfobacteria</taxon>
        <taxon>Desulfobacterales</taxon>
        <taxon>Desulfobacteriaceae</taxon>
        <taxon>Desulfobacterium</taxon>
        <taxon>environmental samples</taxon>
    </lineage>
</organism>
<evidence type="ECO:0008006" key="2">
    <source>
        <dbReference type="Google" id="ProtNLM"/>
    </source>
</evidence>
<accession>A0A445MUC9</accession>
<protein>
    <recommendedName>
        <fullName evidence="2">Metanogen output domain-containing protein</fullName>
    </recommendedName>
</protein>
<proteinExistence type="predicted"/>
<dbReference type="AlphaFoldDB" id="A0A445MUC9"/>